<evidence type="ECO:0000313" key="2">
    <source>
        <dbReference type="EMBL" id="QFY41846.1"/>
    </source>
</evidence>
<reference evidence="2 3" key="1">
    <citation type="submission" date="2019-09" db="EMBL/GenBank/DDBJ databases">
        <title>Ecophysiology of the spiral-shaped methanotroph Methylospira mobilis as revealed by the complete genome sequence.</title>
        <authorList>
            <person name="Oshkin I.Y."/>
            <person name="Dedysh S.N."/>
            <person name="Miroshnikov K."/>
            <person name="Danilova O.V."/>
            <person name="Hakobyan A."/>
            <person name="Liesack W."/>
        </authorList>
    </citation>
    <scope>NUCLEOTIDE SEQUENCE [LARGE SCALE GENOMIC DNA]</scope>
    <source>
        <strain evidence="2 3">Shm1</strain>
    </source>
</reference>
<dbReference type="PANTHER" id="PTHR43011:SF1">
    <property type="entry name" value="IRON-SULFUR CLUSTER ASSEMBLY 2 HOMOLOG, MITOCHONDRIAL"/>
    <property type="match status" value="1"/>
</dbReference>
<feature type="domain" description="Core" evidence="1">
    <location>
        <begin position="2"/>
        <end position="105"/>
    </location>
</feature>
<dbReference type="OrthoDB" id="9801228at2"/>
<dbReference type="InterPro" id="IPR016092">
    <property type="entry name" value="ATAP"/>
</dbReference>
<dbReference type="InterPro" id="IPR017870">
    <property type="entry name" value="FeS_cluster_insertion_CS"/>
</dbReference>
<dbReference type="SUPFAM" id="SSF89360">
    <property type="entry name" value="HesB-like domain"/>
    <property type="match status" value="1"/>
</dbReference>
<dbReference type="NCBIfam" id="TIGR00049">
    <property type="entry name" value="iron-sulfur cluster assembly accessory protein"/>
    <property type="match status" value="1"/>
</dbReference>
<sequence length="109" mass="11231">MLTLTDNAIKAIHRFTSGSDSAGSASGLRIQISGGGCSGLQYGLKLEEAAAEDDTVLEYDGIKVFVDPGSLPMIEGTSVDFVESIEGSGFKFSNPNAKNACSCGNSFSA</sequence>
<keyword evidence="3" id="KW-1185">Reference proteome</keyword>
<organism evidence="2 3">
    <name type="scientific">Candidatus Methylospira mobilis</name>
    <dbReference type="NCBI Taxonomy" id="1808979"/>
    <lineage>
        <taxon>Bacteria</taxon>
        <taxon>Pseudomonadati</taxon>
        <taxon>Pseudomonadota</taxon>
        <taxon>Gammaproteobacteria</taxon>
        <taxon>Methylococcales</taxon>
        <taxon>Methylococcaceae</taxon>
        <taxon>Candidatus Methylospira</taxon>
    </lineage>
</organism>
<dbReference type="Gene3D" id="2.60.300.12">
    <property type="entry name" value="HesB-like domain"/>
    <property type="match status" value="1"/>
</dbReference>
<dbReference type="Proteomes" id="UP000325755">
    <property type="component" value="Chromosome"/>
</dbReference>
<dbReference type="AlphaFoldDB" id="A0A5Q0BJ51"/>
<name>A0A5Q0BJ51_9GAMM</name>
<protein>
    <submittedName>
        <fullName evidence="2">Iron-sulfur cluster assembly accessory protein</fullName>
    </submittedName>
</protein>
<dbReference type="GO" id="GO:0016226">
    <property type="term" value="P:iron-sulfur cluster assembly"/>
    <property type="evidence" value="ECO:0007669"/>
    <property type="project" value="InterPro"/>
</dbReference>
<dbReference type="GO" id="GO:0051539">
    <property type="term" value="F:4 iron, 4 sulfur cluster binding"/>
    <property type="evidence" value="ECO:0007669"/>
    <property type="project" value="TreeGrafter"/>
</dbReference>
<dbReference type="PROSITE" id="PS01152">
    <property type="entry name" value="HESB"/>
    <property type="match status" value="1"/>
</dbReference>
<dbReference type="InterPro" id="IPR035903">
    <property type="entry name" value="HesB-like_dom_sf"/>
</dbReference>
<dbReference type="KEGG" id="mmob:F6R98_03705"/>
<gene>
    <name evidence="2" type="ORF">F6R98_03705</name>
</gene>
<dbReference type="PANTHER" id="PTHR43011">
    <property type="entry name" value="IRON-SULFUR CLUSTER ASSEMBLY 2 HOMOLOG, MITOCHONDRIAL"/>
    <property type="match status" value="1"/>
</dbReference>
<dbReference type="GO" id="GO:0005506">
    <property type="term" value="F:iron ion binding"/>
    <property type="evidence" value="ECO:0007669"/>
    <property type="project" value="TreeGrafter"/>
</dbReference>
<dbReference type="Pfam" id="PF01521">
    <property type="entry name" value="Fe-S_biosyn"/>
    <property type="match status" value="1"/>
</dbReference>
<dbReference type="InterPro" id="IPR000361">
    <property type="entry name" value="ATAP_core_dom"/>
</dbReference>
<dbReference type="RefSeq" id="WP_153247829.1">
    <property type="nucleotide sequence ID" value="NZ_CP044205.1"/>
</dbReference>
<evidence type="ECO:0000313" key="3">
    <source>
        <dbReference type="Proteomes" id="UP000325755"/>
    </source>
</evidence>
<dbReference type="EMBL" id="CP044205">
    <property type="protein sequence ID" value="QFY41846.1"/>
    <property type="molecule type" value="Genomic_DNA"/>
</dbReference>
<proteinExistence type="predicted"/>
<evidence type="ECO:0000259" key="1">
    <source>
        <dbReference type="Pfam" id="PF01521"/>
    </source>
</evidence>
<dbReference type="InParanoid" id="A0A5Q0BJ51"/>
<accession>A0A5Q0BJ51</accession>
<dbReference type="GO" id="GO:0051537">
    <property type="term" value="F:2 iron, 2 sulfur cluster binding"/>
    <property type="evidence" value="ECO:0007669"/>
    <property type="project" value="TreeGrafter"/>
</dbReference>